<feature type="region of interest" description="Disordered" evidence="1">
    <location>
        <begin position="213"/>
        <end position="234"/>
    </location>
</feature>
<feature type="compositionally biased region" description="Low complexity" evidence="1">
    <location>
        <begin position="471"/>
        <end position="481"/>
    </location>
</feature>
<dbReference type="EMBL" id="JBAMIC010000002">
    <property type="protein sequence ID" value="KAK7111281.1"/>
    <property type="molecule type" value="Genomic_DNA"/>
</dbReference>
<evidence type="ECO:0000259" key="2">
    <source>
        <dbReference type="PROSITE" id="PS50097"/>
    </source>
</evidence>
<dbReference type="InterPro" id="IPR000210">
    <property type="entry name" value="BTB/POZ_dom"/>
</dbReference>
<dbReference type="Pfam" id="PF00651">
    <property type="entry name" value="BTB"/>
    <property type="match status" value="1"/>
</dbReference>
<keyword evidence="4" id="KW-1185">Reference proteome</keyword>
<protein>
    <recommendedName>
        <fullName evidence="2">BTB domain-containing protein</fullName>
    </recommendedName>
</protein>
<proteinExistence type="predicted"/>
<dbReference type="PROSITE" id="PS50097">
    <property type="entry name" value="BTB"/>
    <property type="match status" value="1"/>
</dbReference>
<feature type="domain" description="BTB" evidence="2">
    <location>
        <begin position="586"/>
        <end position="641"/>
    </location>
</feature>
<dbReference type="AlphaFoldDB" id="A0AAN9BRM1"/>
<dbReference type="CDD" id="cd18186">
    <property type="entry name" value="BTB_POZ_ZBTB_KLHL-like"/>
    <property type="match status" value="1"/>
</dbReference>
<evidence type="ECO:0000256" key="1">
    <source>
        <dbReference type="SAM" id="MobiDB-lite"/>
    </source>
</evidence>
<dbReference type="Gene3D" id="3.30.710.10">
    <property type="entry name" value="Potassium Channel Kv1.1, Chain A"/>
    <property type="match status" value="1"/>
</dbReference>
<gene>
    <name evidence="3" type="ORF">V1264_010942</name>
</gene>
<dbReference type="Proteomes" id="UP001374579">
    <property type="component" value="Unassembled WGS sequence"/>
</dbReference>
<feature type="region of interest" description="Disordered" evidence="1">
    <location>
        <begin position="123"/>
        <end position="153"/>
    </location>
</feature>
<dbReference type="InterPro" id="IPR011333">
    <property type="entry name" value="SKP1/BTB/POZ_sf"/>
</dbReference>
<organism evidence="3 4">
    <name type="scientific">Littorina saxatilis</name>
    <dbReference type="NCBI Taxonomy" id="31220"/>
    <lineage>
        <taxon>Eukaryota</taxon>
        <taxon>Metazoa</taxon>
        <taxon>Spiralia</taxon>
        <taxon>Lophotrochozoa</taxon>
        <taxon>Mollusca</taxon>
        <taxon>Gastropoda</taxon>
        <taxon>Caenogastropoda</taxon>
        <taxon>Littorinimorpha</taxon>
        <taxon>Littorinoidea</taxon>
        <taxon>Littorinidae</taxon>
        <taxon>Littorina</taxon>
    </lineage>
</organism>
<feature type="compositionally biased region" description="Low complexity" evidence="1">
    <location>
        <begin position="556"/>
        <end position="565"/>
    </location>
</feature>
<feature type="compositionally biased region" description="Low complexity" evidence="1">
    <location>
        <begin position="500"/>
        <end position="528"/>
    </location>
</feature>
<comment type="caution">
    <text evidence="3">The sequence shown here is derived from an EMBL/GenBank/DDBJ whole genome shotgun (WGS) entry which is preliminary data.</text>
</comment>
<feature type="region of interest" description="Disordered" evidence="1">
    <location>
        <begin position="315"/>
        <end position="337"/>
    </location>
</feature>
<accession>A0AAN9BRM1</accession>
<evidence type="ECO:0000313" key="3">
    <source>
        <dbReference type="EMBL" id="KAK7111281.1"/>
    </source>
</evidence>
<sequence>MGIVLSRLWGSAEHSRFFLVSVFQAQYRRLFYSKRSTSNRNCLHSSTTPKKRTATLESVGTQTLGRVNSRSSSTTQSKVRRVSKRTFVAGPSSEPDRISVRKRHCTKMFELCEDRVKFDKNMKTSLSSTPSTQEATTASQHISHSTHDSRLTPTRFVFPDVHARQEETVPVAHSCHSSEEISELSIDKTRKLSADNMCERCITSRCRSKRTIGGTNNGCGDEVSSEGSNASTTSSSDFNDICIIENPDFSRYGHLYRSLVSPSDSKLLPSVETRCRCVSYLSPVKEEHDTDTSSDNGIGPSFSETFPVFEELDDVHGTHHRRRHSSGGLGRGRAPNHTLISSFSSDSGFGEKLRDSNASSSDHSLYFSNTTSESSDSGSARTSVSHCVGDLDMMLESRNDVFEREIPWSEANCDCYRTTCFKFEDEPCVQVFNDKTLDKKVENDEGLTKIENSHLSGKMAETALISTQKETSTVTTSSATTRRPPLQPLTIGARRKVTFSDDLTGSGSSSSESCSPPSSCTSSSSSLSRCRPTFTRQDSADSTTSTSSVESLMAVPLSPTSPASPEESSAFVFPAKHFFAEPSEGCDLVLVAEGEQFHVHSSVVAWQCHVLLLHMRETKSHEVVLPDKRANDVLSFLNVLYPFSRQSINGECE</sequence>
<reference evidence="3 4" key="1">
    <citation type="submission" date="2024-02" db="EMBL/GenBank/DDBJ databases">
        <title>Chromosome-scale genome assembly of the rough periwinkle Littorina saxatilis.</title>
        <authorList>
            <person name="De Jode A."/>
            <person name="Faria R."/>
            <person name="Formenti G."/>
            <person name="Sims Y."/>
            <person name="Smith T.P."/>
            <person name="Tracey A."/>
            <person name="Wood J.M.D."/>
            <person name="Zagrodzka Z.B."/>
            <person name="Johannesson K."/>
            <person name="Butlin R.K."/>
            <person name="Leder E.H."/>
        </authorList>
    </citation>
    <scope>NUCLEOTIDE SEQUENCE [LARGE SCALE GENOMIC DNA]</scope>
    <source>
        <strain evidence="3">Snail1</strain>
        <tissue evidence="3">Muscle</tissue>
    </source>
</reference>
<feature type="compositionally biased region" description="Low complexity" evidence="1">
    <location>
        <begin position="225"/>
        <end position="234"/>
    </location>
</feature>
<name>A0AAN9BRM1_9CAEN</name>
<feature type="region of interest" description="Disordered" evidence="1">
    <location>
        <begin position="466"/>
        <end position="565"/>
    </location>
</feature>
<evidence type="ECO:0000313" key="4">
    <source>
        <dbReference type="Proteomes" id="UP001374579"/>
    </source>
</evidence>
<feature type="compositionally biased region" description="Polar residues" evidence="1">
    <location>
        <begin position="123"/>
        <end position="143"/>
    </location>
</feature>
<dbReference type="SUPFAM" id="SSF54695">
    <property type="entry name" value="POZ domain"/>
    <property type="match status" value="1"/>
</dbReference>